<feature type="domain" description="Hydroxymethylglutaryl-coenzyme A synthase C-terminal" evidence="6">
    <location>
        <begin position="269"/>
        <end position="330"/>
    </location>
</feature>
<gene>
    <name evidence="7" type="ORF">NDR86_33695</name>
</gene>
<feature type="binding site" evidence="4">
    <location>
        <position position="146"/>
    </location>
    <ligand>
        <name>(3S)-3-hydroxy-3-methylglutaryl-CoA</name>
        <dbReference type="ChEBI" id="CHEBI:43074"/>
    </ligand>
</feature>
<dbReference type="Gene3D" id="3.40.47.10">
    <property type="match status" value="2"/>
</dbReference>
<evidence type="ECO:0000313" key="8">
    <source>
        <dbReference type="Proteomes" id="UP001139157"/>
    </source>
</evidence>
<reference evidence="7" key="1">
    <citation type="submission" date="2022-06" db="EMBL/GenBank/DDBJ databases">
        <title>Novel species in genus nocardia.</title>
        <authorList>
            <person name="Li F."/>
        </authorList>
    </citation>
    <scope>NUCLEOTIDE SEQUENCE</scope>
    <source>
        <strain evidence="7">CDC141</strain>
    </source>
</reference>
<dbReference type="PANTHER" id="PTHR43323:SF2">
    <property type="entry name" value="HYDROXYMETHYLGLUTARYL-COA SYNTHASE"/>
    <property type="match status" value="1"/>
</dbReference>
<dbReference type="Pfam" id="PF01154">
    <property type="entry name" value="HMG_CoA_synt_N"/>
    <property type="match status" value="1"/>
</dbReference>
<dbReference type="Proteomes" id="UP001139157">
    <property type="component" value="Unassembled WGS sequence"/>
</dbReference>
<feature type="active site" description="Acyl-thioester intermediate" evidence="3">
    <location>
        <position position="114"/>
    </location>
</feature>
<dbReference type="InterPro" id="IPR013528">
    <property type="entry name" value="HMG_CoA_synth_N"/>
</dbReference>
<dbReference type="AlphaFoldDB" id="A0A9X2EFD7"/>
<dbReference type="InterPro" id="IPR013746">
    <property type="entry name" value="HMG_CoA_synt_C_dom"/>
</dbReference>
<comment type="similarity">
    <text evidence="1">Belongs to the thiolase-like superfamily. HMG-CoA synthase family.</text>
</comment>
<evidence type="ECO:0000256" key="1">
    <source>
        <dbReference type="ARBA" id="ARBA00007061"/>
    </source>
</evidence>
<evidence type="ECO:0000256" key="3">
    <source>
        <dbReference type="PIRSR" id="PIRSR611554-1"/>
    </source>
</evidence>
<keyword evidence="7" id="KW-0012">Acyltransferase</keyword>
<evidence type="ECO:0000259" key="5">
    <source>
        <dbReference type="Pfam" id="PF01154"/>
    </source>
</evidence>
<feature type="active site" description="Proton donor/acceptor" evidence="3">
    <location>
        <position position="236"/>
    </location>
</feature>
<dbReference type="SUPFAM" id="SSF53901">
    <property type="entry name" value="Thiolase-like"/>
    <property type="match status" value="2"/>
</dbReference>
<proteinExistence type="inferred from homology"/>
<organism evidence="7 8">
    <name type="scientific">Nocardia pulmonis</name>
    <dbReference type="NCBI Taxonomy" id="2951408"/>
    <lineage>
        <taxon>Bacteria</taxon>
        <taxon>Bacillati</taxon>
        <taxon>Actinomycetota</taxon>
        <taxon>Actinomycetes</taxon>
        <taxon>Mycobacteriales</taxon>
        <taxon>Nocardiaceae</taxon>
        <taxon>Nocardia</taxon>
    </lineage>
</organism>
<dbReference type="InterPro" id="IPR016039">
    <property type="entry name" value="Thiolase-like"/>
</dbReference>
<comment type="caution">
    <text evidence="7">The sequence shown here is derived from an EMBL/GenBank/DDBJ whole genome shotgun (WGS) entry which is preliminary data.</text>
</comment>
<evidence type="ECO:0000256" key="4">
    <source>
        <dbReference type="PIRSR" id="PIRSR611554-2"/>
    </source>
</evidence>
<dbReference type="EMBL" id="JAMRXG010000022">
    <property type="protein sequence ID" value="MCM6778455.1"/>
    <property type="molecule type" value="Genomic_DNA"/>
</dbReference>
<evidence type="ECO:0000256" key="2">
    <source>
        <dbReference type="ARBA" id="ARBA00022679"/>
    </source>
</evidence>
<sequence>MTAIDLGIHDLSVATTHYVLDLAELAAERKQPLQKFTVGLGQEQMSVPAADEDIVTMAAAAAAPILERHGTEGLRSVLLATESGVDEAKAAALYLHRLIGLPDTARVVELKQACYAGTAAVQFAAGLITRDPDQRVLVIATDIARYDLDSAAEPTQGAGAVAMLISANPGIMTLDPWSGIHSSDVMDFWRPTYRSTAVVDGRYSISAYLDAMQMAWTDYRKQGGREWAELQAFCYHQPFTKMAYKAHRHLLECNGITPDPAEIERAIGETTRYNRMVGNSYTASLYLALASLLDSDTDLADRPIALASYGSGCVAEFLTGTVSPDYRRHIRTASNRDAIARRERISYGRYRRLHEARSRSEGMDHLFSEESTGSYRLAGQAEHRRIYQTC</sequence>
<feature type="domain" description="Hydroxymethylglutaryl-coenzyme A synthase C-terminal" evidence="6">
    <location>
        <begin position="178"/>
        <end position="251"/>
    </location>
</feature>
<evidence type="ECO:0000313" key="7">
    <source>
        <dbReference type="EMBL" id="MCM6778455.1"/>
    </source>
</evidence>
<feature type="binding site" evidence="4">
    <location>
        <position position="245"/>
    </location>
    <ligand>
        <name>(3S)-3-hydroxy-3-methylglutaryl-CoA</name>
        <dbReference type="ChEBI" id="CHEBI:43074"/>
    </ligand>
</feature>
<keyword evidence="2 7" id="KW-0808">Transferase</keyword>
<feature type="domain" description="Hydroxymethylglutaryl-coenzyme A synthase N-terminal" evidence="5">
    <location>
        <begin position="5"/>
        <end position="168"/>
    </location>
</feature>
<keyword evidence="8" id="KW-1185">Reference proteome</keyword>
<dbReference type="Pfam" id="PF08540">
    <property type="entry name" value="HMG_CoA_synt_C"/>
    <property type="match status" value="2"/>
</dbReference>
<dbReference type="CDD" id="cd00827">
    <property type="entry name" value="init_cond_enzymes"/>
    <property type="match status" value="1"/>
</dbReference>
<dbReference type="GO" id="GO:0004421">
    <property type="term" value="F:hydroxymethylglutaryl-CoA synthase activity"/>
    <property type="evidence" value="ECO:0007669"/>
    <property type="project" value="UniProtKB-EC"/>
</dbReference>
<accession>A0A9X2EFD7</accession>
<feature type="active site" description="Proton donor/acceptor" evidence="3">
    <location>
        <position position="82"/>
    </location>
</feature>
<feature type="binding site" evidence="4">
    <location>
        <position position="279"/>
    </location>
    <ligand>
        <name>(3S)-3-hydroxy-3-methylglutaryl-CoA</name>
        <dbReference type="ChEBI" id="CHEBI:43074"/>
    </ligand>
</feature>
<dbReference type="InterPro" id="IPR011554">
    <property type="entry name" value="HMG_CoA_synthase_prok"/>
</dbReference>
<dbReference type="PANTHER" id="PTHR43323">
    <property type="entry name" value="3-HYDROXY-3-METHYLGLUTARYL COENZYME A SYNTHASE"/>
    <property type="match status" value="1"/>
</dbReference>
<protein>
    <submittedName>
        <fullName evidence="7">Hydroxymethylglutaryl-CoA synthase</fullName>
        <ecNumber evidence="7">2.3.3.10</ecNumber>
    </submittedName>
</protein>
<evidence type="ECO:0000259" key="6">
    <source>
        <dbReference type="Pfam" id="PF08540"/>
    </source>
</evidence>
<dbReference type="EC" id="2.3.3.10" evidence="7"/>
<name>A0A9X2EFD7_9NOCA</name>
<dbReference type="GO" id="GO:0006084">
    <property type="term" value="P:acetyl-CoA metabolic process"/>
    <property type="evidence" value="ECO:0007669"/>
    <property type="project" value="InterPro"/>
</dbReference>
<dbReference type="NCBIfam" id="TIGR01835">
    <property type="entry name" value="HMG-CoA-S_prok"/>
    <property type="match status" value="1"/>
</dbReference>
<dbReference type="RefSeq" id="WP_251917966.1">
    <property type="nucleotide sequence ID" value="NZ_JAMRXG010000022.1"/>
</dbReference>